<proteinExistence type="inferred from homology"/>
<dbReference type="GO" id="GO:0019634">
    <property type="term" value="P:organic phosphonate metabolic process"/>
    <property type="evidence" value="ECO:0007669"/>
    <property type="project" value="UniProtKB-UniRule"/>
</dbReference>
<dbReference type="InterPro" id="IPR008145">
    <property type="entry name" value="GK/Ca_channel_bsu"/>
</dbReference>
<dbReference type="SMART" id="SM00072">
    <property type="entry name" value="GuKc"/>
    <property type="match status" value="1"/>
</dbReference>
<dbReference type="RefSeq" id="WP_138014872.1">
    <property type="nucleotide sequence ID" value="NZ_SULI01000002.1"/>
</dbReference>
<evidence type="ECO:0000256" key="4">
    <source>
        <dbReference type="ARBA" id="ARBA00022741"/>
    </source>
</evidence>
<dbReference type="NCBIfam" id="TIGR02322">
    <property type="entry name" value="phosphon_PhnN"/>
    <property type="match status" value="1"/>
</dbReference>
<feature type="domain" description="Guanylate kinase/L-type calcium channel beta subunit" evidence="7">
    <location>
        <begin position="2"/>
        <end position="179"/>
    </location>
</feature>
<dbReference type="PANTHER" id="PTHR23117">
    <property type="entry name" value="GUANYLATE KINASE-RELATED"/>
    <property type="match status" value="1"/>
</dbReference>
<evidence type="ECO:0000256" key="3">
    <source>
        <dbReference type="ARBA" id="ARBA00022679"/>
    </source>
</evidence>
<dbReference type="UniPathway" id="UPA00087">
    <property type="reaction ID" value="UER00175"/>
</dbReference>
<keyword evidence="9" id="KW-1185">Reference proteome</keyword>
<evidence type="ECO:0000256" key="5">
    <source>
        <dbReference type="ARBA" id="ARBA00022840"/>
    </source>
</evidence>
<keyword evidence="4 6" id="KW-0547">Nucleotide-binding</keyword>
<gene>
    <name evidence="6 8" type="primary">phnN</name>
    <name evidence="8" type="ORF">FAP39_02880</name>
</gene>
<dbReference type="AlphaFoldDB" id="A0A4U7N898"/>
<dbReference type="Proteomes" id="UP000306575">
    <property type="component" value="Unassembled WGS sequence"/>
</dbReference>
<dbReference type="HAMAP" id="MF_00836">
    <property type="entry name" value="PhnN"/>
    <property type="match status" value="1"/>
</dbReference>
<dbReference type="InterPro" id="IPR012699">
    <property type="entry name" value="PhnN"/>
</dbReference>
<keyword evidence="5 6" id="KW-0067">ATP-binding</keyword>
<dbReference type="OrthoDB" id="341217at2"/>
<dbReference type="SUPFAM" id="SSF52540">
    <property type="entry name" value="P-loop containing nucleoside triphosphate hydrolases"/>
    <property type="match status" value="1"/>
</dbReference>
<evidence type="ECO:0000313" key="9">
    <source>
        <dbReference type="Proteomes" id="UP000306575"/>
    </source>
</evidence>
<dbReference type="GO" id="GO:0033863">
    <property type="term" value="F:ribose 1,5-bisphosphate phosphokinase activity"/>
    <property type="evidence" value="ECO:0007669"/>
    <property type="project" value="UniProtKB-UniRule"/>
</dbReference>
<evidence type="ECO:0000313" key="8">
    <source>
        <dbReference type="EMBL" id="TKZ22160.1"/>
    </source>
</evidence>
<evidence type="ECO:0000256" key="2">
    <source>
        <dbReference type="ARBA" id="ARBA00005069"/>
    </source>
</evidence>
<feature type="binding site" evidence="6">
    <location>
        <begin position="10"/>
        <end position="17"/>
    </location>
    <ligand>
        <name>ATP</name>
        <dbReference type="ChEBI" id="CHEBI:30616"/>
    </ligand>
</feature>
<dbReference type="GO" id="GO:0006015">
    <property type="term" value="P:5-phosphoribose 1-diphosphate biosynthetic process"/>
    <property type="evidence" value="ECO:0007669"/>
    <property type="project" value="UniProtKB-UniRule"/>
</dbReference>
<dbReference type="GO" id="GO:0005829">
    <property type="term" value="C:cytosol"/>
    <property type="evidence" value="ECO:0007669"/>
    <property type="project" value="TreeGrafter"/>
</dbReference>
<comment type="caution">
    <text evidence="8">The sequence shown here is derived from an EMBL/GenBank/DDBJ whole genome shotgun (WGS) entry which is preliminary data.</text>
</comment>
<sequence>MAAAVIGVVGPSGVGKDTVMQEMAARNPEVVLIRRVITRPSSAGGEAFDGVSEAEFRAMETAGHFILCWQAHGLSYGIPRAQFEAIGSDGVALVNLSRAVLDTARARFEGFRVLSLVAPNDVLAARLGARGREDAADISARLERAGYTRPTGSDVIEISNDGDLNDTLGAIWAALYPESA</sequence>
<keyword evidence="8" id="KW-0418">Kinase</keyword>
<accession>A0A4U7N898</accession>
<reference evidence="8 9" key="1">
    <citation type="submission" date="2019-04" db="EMBL/GenBank/DDBJ databases">
        <title>Genome sequence of Pelagicola litoralis CL-ES2.</title>
        <authorList>
            <person name="Cao J."/>
        </authorList>
    </citation>
    <scope>NUCLEOTIDE SEQUENCE [LARGE SCALE GENOMIC DNA]</scope>
    <source>
        <strain evidence="8 9">CL-ES2</strain>
    </source>
</reference>
<keyword evidence="3 6" id="KW-0808">Transferase</keyword>
<evidence type="ECO:0000256" key="1">
    <source>
        <dbReference type="ARBA" id="ARBA00000373"/>
    </source>
</evidence>
<comment type="pathway">
    <text evidence="2 6">Metabolic intermediate biosynthesis; 5-phospho-alpha-D-ribose 1-diphosphate biosynthesis; 5-phospho-alpha-D-ribose 1-diphosphate from D-ribose 5-phosphate (route II): step 3/3.</text>
</comment>
<name>A0A4U7N898_9RHOB</name>
<comment type="similarity">
    <text evidence="6">Belongs to the ribose 1,5-bisphosphokinase family.</text>
</comment>
<organism evidence="8 9">
    <name type="scientific">Shimia litoralis</name>
    <dbReference type="NCBI Taxonomy" id="420403"/>
    <lineage>
        <taxon>Bacteria</taxon>
        <taxon>Pseudomonadati</taxon>
        <taxon>Pseudomonadota</taxon>
        <taxon>Alphaproteobacteria</taxon>
        <taxon>Rhodobacterales</taxon>
        <taxon>Roseobacteraceae</taxon>
    </lineage>
</organism>
<dbReference type="GO" id="GO:0005524">
    <property type="term" value="F:ATP binding"/>
    <property type="evidence" value="ECO:0007669"/>
    <property type="project" value="UniProtKB-KW"/>
</dbReference>
<dbReference type="PANTHER" id="PTHR23117:SF8">
    <property type="entry name" value="RIBOSE 1,5-BISPHOSPHATE PHOSPHOKINASE PHNN"/>
    <property type="match status" value="1"/>
</dbReference>
<evidence type="ECO:0000256" key="6">
    <source>
        <dbReference type="HAMAP-Rule" id="MF_00836"/>
    </source>
</evidence>
<comment type="function">
    <text evidence="6">Catalyzes the phosphorylation of ribose 1,5-bisphosphate to 5-phospho-D-ribosyl alpha-1-diphosphate (PRPP).</text>
</comment>
<dbReference type="InterPro" id="IPR027417">
    <property type="entry name" value="P-loop_NTPase"/>
</dbReference>
<comment type="catalytic activity">
    <reaction evidence="1 6">
        <text>alpha-D-ribose 1,5-bisphosphate + ATP = 5-phospho-alpha-D-ribose 1-diphosphate + ADP</text>
        <dbReference type="Rhea" id="RHEA:20109"/>
        <dbReference type="ChEBI" id="CHEBI:30616"/>
        <dbReference type="ChEBI" id="CHEBI:58017"/>
        <dbReference type="ChEBI" id="CHEBI:68688"/>
        <dbReference type="ChEBI" id="CHEBI:456216"/>
        <dbReference type="EC" id="2.7.4.23"/>
    </reaction>
</comment>
<dbReference type="Gene3D" id="3.40.50.300">
    <property type="entry name" value="P-loop containing nucleotide triphosphate hydrolases"/>
    <property type="match status" value="1"/>
</dbReference>
<protein>
    <recommendedName>
        <fullName evidence="6">Ribose 1,5-bisphosphate phosphokinase PhnN</fullName>
        <ecNumber evidence="6">2.7.4.23</ecNumber>
    </recommendedName>
    <alternativeName>
        <fullName evidence="6">Ribose 1,5-bisphosphokinase</fullName>
    </alternativeName>
</protein>
<dbReference type="EMBL" id="SULI01000002">
    <property type="protein sequence ID" value="TKZ22160.1"/>
    <property type="molecule type" value="Genomic_DNA"/>
</dbReference>
<evidence type="ECO:0000259" key="7">
    <source>
        <dbReference type="SMART" id="SM00072"/>
    </source>
</evidence>
<dbReference type="EC" id="2.7.4.23" evidence="6"/>